<dbReference type="GO" id="GO:0005634">
    <property type="term" value="C:nucleus"/>
    <property type="evidence" value="ECO:0007669"/>
    <property type="project" value="UniProtKB-SubCell"/>
</dbReference>
<keyword evidence="17" id="KW-1185">Reference proteome</keyword>
<dbReference type="InterPro" id="IPR001487">
    <property type="entry name" value="Bromodomain"/>
</dbReference>
<keyword evidence="8" id="KW-0010">Activator</keyword>
<dbReference type="InterPro" id="IPR037800">
    <property type="entry name" value="GCN5"/>
</dbReference>
<dbReference type="PROSITE" id="PS51186">
    <property type="entry name" value="GNAT"/>
    <property type="match status" value="1"/>
</dbReference>
<feature type="domain" description="Bromo" evidence="14">
    <location>
        <begin position="515"/>
        <end position="585"/>
    </location>
</feature>
<dbReference type="GO" id="GO:0000123">
    <property type="term" value="C:histone acetyltransferase complex"/>
    <property type="evidence" value="ECO:0007669"/>
    <property type="project" value="TreeGrafter"/>
</dbReference>
<dbReference type="EC" id="2.3.1.48" evidence="3"/>
<dbReference type="GO" id="GO:0045944">
    <property type="term" value="P:positive regulation of transcription by RNA polymerase II"/>
    <property type="evidence" value="ECO:0007669"/>
    <property type="project" value="TreeGrafter"/>
</dbReference>
<evidence type="ECO:0000256" key="5">
    <source>
        <dbReference type="ARBA" id="ARBA00022853"/>
    </source>
</evidence>
<dbReference type="EMBL" id="SPNW01000005">
    <property type="protein sequence ID" value="TIA92689.1"/>
    <property type="molecule type" value="Genomic_DNA"/>
</dbReference>
<evidence type="ECO:0000256" key="4">
    <source>
        <dbReference type="ARBA" id="ARBA00022679"/>
    </source>
</evidence>
<dbReference type="Proteomes" id="UP000310189">
    <property type="component" value="Unassembled WGS sequence"/>
</dbReference>
<evidence type="ECO:0000256" key="9">
    <source>
        <dbReference type="ARBA" id="ARBA00023163"/>
    </source>
</evidence>
<evidence type="ECO:0000256" key="7">
    <source>
        <dbReference type="ARBA" id="ARBA00023117"/>
    </source>
</evidence>
<dbReference type="Gene3D" id="1.20.920.10">
    <property type="entry name" value="Bromodomain-like"/>
    <property type="match status" value="1"/>
</dbReference>
<dbReference type="CDD" id="cd05509">
    <property type="entry name" value="Bromo_gcn5_like"/>
    <property type="match status" value="1"/>
</dbReference>
<evidence type="ECO:0000256" key="2">
    <source>
        <dbReference type="ARBA" id="ARBA00008607"/>
    </source>
</evidence>
<keyword evidence="11" id="KW-0012">Acyltransferase</keyword>
<evidence type="ECO:0000256" key="11">
    <source>
        <dbReference type="ARBA" id="ARBA00023315"/>
    </source>
</evidence>
<protein>
    <recommendedName>
        <fullName evidence="3">histone acetyltransferase</fullName>
        <ecNumber evidence="3">2.3.1.48</ecNumber>
    </recommendedName>
</protein>
<evidence type="ECO:0000256" key="10">
    <source>
        <dbReference type="ARBA" id="ARBA00023242"/>
    </source>
</evidence>
<comment type="caution">
    <text evidence="16">The sequence shown here is derived from an EMBL/GenBank/DDBJ whole genome shotgun (WGS) entry which is preliminary data.</text>
</comment>
<dbReference type="SUPFAM" id="SSF47370">
    <property type="entry name" value="Bromodomain"/>
    <property type="match status" value="1"/>
</dbReference>
<dbReference type="InterPro" id="IPR018359">
    <property type="entry name" value="Bromodomain_CS"/>
</dbReference>
<dbReference type="GO" id="GO:0010484">
    <property type="term" value="F:histone H3 acetyltransferase activity"/>
    <property type="evidence" value="ECO:0007669"/>
    <property type="project" value="TreeGrafter"/>
</dbReference>
<feature type="domain" description="N-acetyltransferase" evidence="15">
    <location>
        <begin position="259"/>
        <end position="433"/>
    </location>
</feature>
<proteinExistence type="inferred from homology"/>
<dbReference type="SUPFAM" id="SSF55729">
    <property type="entry name" value="Acyl-CoA N-acyltransferases (Nat)"/>
    <property type="match status" value="1"/>
</dbReference>
<keyword evidence="4" id="KW-0808">Transferase</keyword>
<evidence type="ECO:0000259" key="15">
    <source>
        <dbReference type="PROSITE" id="PS51186"/>
    </source>
</evidence>
<accession>A0A4T0FVC0</accession>
<feature type="region of interest" description="Disordered" evidence="13">
    <location>
        <begin position="140"/>
        <end position="213"/>
    </location>
</feature>
<evidence type="ECO:0000256" key="3">
    <source>
        <dbReference type="ARBA" id="ARBA00013184"/>
    </source>
</evidence>
<organism evidence="16 17">
    <name type="scientific">Wallemia hederae</name>
    <dbReference type="NCBI Taxonomy" id="1540922"/>
    <lineage>
        <taxon>Eukaryota</taxon>
        <taxon>Fungi</taxon>
        <taxon>Dikarya</taxon>
        <taxon>Basidiomycota</taxon>
        <taxon>Wallemiomycotina</taxon>
        <taxon>Wallemiomycetes</taxon>
        <taxon>Wallemiales</taxon>
        <taxon>Wallemiaceae</taxon>
        <taxon>Wallemia</taxon>
    </lineage>
</organism>
<comment type="similarity">
    <text evidence="2">Belongs to the acetyltransferase family. GCN5 subfamily.</text>
</comment>
<keyword evidence="10" id="KW-0539">Nucleus</keyword>
<evidence type="ECO:0000256" key="12">
    <source>
        <dbReference type="PROSITE-ProRule" id="PRU00035"/>
    </source>
</evidence>
<dbReference type="AlphaFoldDB" id="A0A4T0FVC0"/>
<dbReference type="SMART" id="SM00297">
    <property type="entry name" value="BROMO"/>
    <property type="match status" value="1"/>
</dbReference>
<evidence type="ECO:0000313" key="16">
    <source>
        <dbReference type="EMBL" id="TIA92689.1"/>
    </source>
</evidence>
<dbReference type="PROSITE" id="PS50014">
    <property type="entry name" value="BROMODOMAIN_2"/>
    <property type="match status" value="1"/>
</dbReference>
<dbReference type="PANTHER" id="PTHR45750:SF3">
    <property type="entry name" value="HISTONE ACETYLTRANSFERASE"/>
    <property type="match status" value="1"/>
</dbReference>
<reference evidence="16 17" key="1">
    <citation type="submission" date="2019-03" db="EMBL/GenBank/DDBJ databases">
        <title>Sequencing 23 genomes of Wallemia ichthyophaga.</title>
        <authorList>
            <person name="Gostincar C."/>
        </authorList>
    </citation>
    <scope>NUCLEOTIDE SEQUENCE [LARGE SCALE GENOMIC DNA]</scope>
    <source>
        <strain evidence="16 17">EXF-5753</strain>
    </source>
</reference>
<dbReference type="Pfam" id="PF00439">
    <property type="entry name" value="Bromodomain"/>
    <property type="match status" value="1"/>
</dbReference>
<dbReference type="PROSITE" id="PS00633">
    <property type="entry name" value="BROMODOMAIN_1"/>
    <property type="match status" value="1"/>
</dbReference>
<keyword evidence="5" id="KW-0156">Chromatin regulator</keyword>
<sequence length="605" mass="69488">MQSAQADPNRNSSSLSPAASSNGIDLNWFYLEPTSSSLESSLSRRLLISRHSKSSFCDGYRPYQGAAVVLSKDLSAISPSQLCACTTSLDNHTKEDTNEEEEIRRAKVALRIDELLRDLNKLDDFEYTDDDIESLKKQLAPLPDTQDTQDDQQPPLKKPKLENLEEQVIPTDEQLSSEQHKQEQEQREQSQSEEQQRKQHQQHLQHEKENNMDVDALTVGVSVDSDAVDKDAQQPKKQRPAVIEEKQKLIQFKVVRNDPTLPEEEQSQNLIILAGLKAIFQKQLPKMPREYIARLVYDRNHRSMAIVKEGLQVRGGITWRPFESRAFSEIVFCAITGTEQVKVGALSIVFFFFIAPKGYGSHLMNHLKDYIKATSSSRHFLTYADNYAVGYFKKQGFTKEISLPREIWTGYIKDYEGGTLMQCSMLPKIKYLEVHDILSRQKDMALAKIRQYSKSHIVHEGLQQFKDAPEGFKLDYREVPGLSKSGWNPEMDALCQRPARNPDFAIMHHLLSDLQNHASSWAFLNPVNRDEVTDYYEVIKEPMDLSTMEHRLDENLYENLDHFLNDAAKIFNNCKAYNGEGSSYTKNAIRLEKYLKERVQAWKSD</sequence>
<feature type="compositionally biased region" description="Basic and acidic residues" evidence="13">
    <location>
        <begin position="178"/>
        <end position="197"/>
    </location>
</feature>
<evidence type="ECO:0000313" key="17">
    <source>
        <dbReference type="Proteomes" id="UP000310189"/>
    </source>
</evidence>
<dbReference type="PRINTS" id="PR00503">
    <property type="entry name" value="BROMODOMAIN"/>
</dbReference>
<dbReference type="InterPro" id="IPR036427">
    <property type="entry name" value="Bromodomain-like_sf"/>
</dbReference>
<evidence type="ECO:0000256" key="8">
    <source>
        <dbReference type="ARBA" id="ARBA00023159"/>
    </source>
</evidence>
<dbReference type="PANTHER" id="PTHR45750">
    <property type="entry name" value="GH11602P"/>
    <property type="match status" value="1"/>
</dbReference>
<comment type="subcellular location">
    <subcellularLocation>
        <location evidence="1">Nucleus</location>
    </subcellularLocation>
</comment>
<keyword evidence="6" id="KW-0805">Transcription regulation</keyword>
<evidence type="ECO:0000259" key="14">
    <source>
        <dbReference type="PROSITE" id="PS50014"/>
    </source>
</evidence>
<keyword evidence="9" id="KW-0804">Transcription</keyword>
<keyword evidence="7 12" id="KW-0103">Bromodomain</keyword>
<dbReference type="InterPro" id="IPR000182">
    <property type="entry name" value="GNAT_dom"/>
</dbReference>
<feature type="compositionally biased region" description="Low complexity" evidence="13">
    <location>
        <begin position="141"/>
        <end position="155"/>
    </location>
</feature>
<evidence type="ECO:0000256" key="1">
    <source>
        <dbReference type="ARBA" id="ARBA00004123"/>
    </source>
</evidence>
<evidence type="ECO:0000256" key="6">
    <source>
        <dbReference type="ARBA" id="ARBA00023015"/>
    </source>
</evidence>
<gene>
    <name evidence="16" type="ORF">E3P99_00450</name>
</gene>
<dbReference type="Gene3D" id="3.40.630.30">
    <property type="match status" value="1"/>
</dbReference>
<evidence type="ECO:0000256" key="13">
    <source>
        <dbReference type="SAM" id="MobiDB-lite"/>
    </source>
</evidence>
<dbReference type="InterPro" id="IPR016181">
    <property type="entry name" value="Acyl_CoA_acyltransferase"/>
</dbReference>
<dbReference type="OrthoDB" id="1937912at2759"/>
<name>A0A4T0FVC0_9BASI</name>